<name>A0ABV1NXB0_9ACTN</name>
<dbReference type="RefSeq" id="WP_349804293.1">
    <property type="nucleotide sequence ID" value="NZ_JBEGDP010000006.1"/>
</dbReference>
<gene>
    <name evidence="1" type="ORF">V6R90_07635</name>
</gene>
<dbReference type="EMBL" id="JBEGDP010000006">
    <property type="protein sequence ID" value="MEQ7847148.1"/>
    <property type="molecule type" value="Genomic_DNA"/>
</dbReference>
<organism evidence="1 2">
    <name type="scientific">Nocardioides kribbensis</name>
    <dbReference type="NCBI Taxonomy" id="305517"/>
    <lineage>
        <taxon>Bacteria</taxon>
        <taxon>Bacillati</taxon>
        <taxon>Actinomycetota</taxon>
        <taxon>Actinomycetes</taxon>
        <taxon>Propionibacteriales</taxon>
        <taxon>Nocardioidaceae</taxon>
        <taxon>Nocardioides</taxon>
    </lineage>
</organism>
<evidence type="ECO:0000313" key="2">
    <source>
        <dbReference type="Proteomes" id="UP001482520"/>
    </source>
</evidence>
<sequence length="318" mass="33997">MDPVPPDPTAPVRLQPLTRARVADLGQPARAWAAGLPAVLAELCARWGLTPGRRLPGGSASYVVEARTARGEERVLKLRLPDPALADEAGALRRADGRGHVLLHDHDERHDALLLEALGGSLEQSPLAPYDALAVLAATLREAWTVPLPEGPRPPPGERALARAALLRRRDADLGRPCDPRVLAAALDAAERRAGADDPARHVVLHGDPHPANALRVRTPRPGAPAGWVLVDPDGVRGDPAHDLGVALRDWTSRLVGPDPRGVLRDYAARLADATGEDADAVWDWGYLERVSTGLYVLSFGADTLGRRFLDSARALVD</sequence>
<protein>
    <submittedName>
        <fullName evidence="1">Aminoglycoside phosphotransferase family protein</fullName>
    </submittedName>
</protein>
<dbReference type="Pfam" id="PF04655">
    <property type="entry name" value="APH_6_hur"/>
    <property type="match status" value="1"/>
</dbReference>
<dbReference type="Gene3D" id="3.90.1200.10">
    <property type="match status" value="1"/>
</dbReference>
<reference evidence="1 2" key="1">
    <citation type="submission" date="2024-02" db="EMBL/GenBank/DDBJ databases">
        <title>Full genome sequence of Nocardioides kribbensis.</title>
        <authorList>
            <person name="Poletto B.L."/>
            <person name="Silva G."/>
            <person name="Galante D."/>
            <person name="Campos K.R."/>
            <person name="Santos M.B.N."/>
            <person name="Sacchi C.T."/>
        </authorList>
    </citation>
    <scope>NUCLEOTIDE SEQUENCE [LARGE SCALE GENOMIC DNA]</scope>
    <source>
        <strain evidence="1 2">O4R</strain>
    </source>
</reference>
<dbReference type="InterPro" id="IPR006748">
    <property type="entry name" value="NH2Glyco/OHUrea_AB-resist_kin"/>
</dbReference>
<dbReference type="InterPro" id="IPR011009">
    <property type="entry name" value="Kinase-like_dom_sf"/>
</dbReference>
<dbReference type="SUPFAM" id="SSF56112">
    <property type="entry name" value="Protein kinase-like (PK-like)"/>
    <property type="match status" value="1"/>
</dbReference>
<dbReference type="Proteomes" id="UP001482520">
    <property type="component" value="Unassembled WGS sequence"/>
</dbReference>
<accession>A0ABV1NXB0</accession>
<evidence type="ECO:0000313" key="1">
    <source>
        <dbReference type="EMBL" id="MEQ7847148.1"/>
    </source>
</evidence>
<keyword evidence="2" id="KW-1185">Reference proteome</keyword>
<comment type="caution">
    <text evidence="1">The sequence shown here is derived from an EMBL/GenBank/DDBJ whole genome shotgun (WGS) entry which is preliminary data.</text>
</comment>
<proteinExistence type="predicted"/>